<dbReference type="AlphaFoldDB" id="A0A1I7VD17"/>
<dbReference type="InterPro" id="IPR044288">
    <property type="entry name" value="ZNF598/HEL2"/>
</dbReference>
<evidence type="ECO:0000259" key="5">
    <source>
        <dbReference type="PROSITE" id="PS50089"/>
    </source>
</evidence>
<feature type="region of interest" description="Disordered" evidence="4">
    <location>
        <begin position="414"/>
        <end position="439"/>
    </location>
</feature>
<evidence type="ECO:0000313" key="7">
    <source>
        <dbReference type="WBParaSite" id="EN70_12454"/>
    </source>
</evidence>
<dbReference type="PROSITE" id="PS00028">
    <property type="entry name" value="ZINC_FINGER_C2H2_1"/>
    <property type="match status" value="1"/>
</dbReference>
<dbReference type="GO" id="GO:0008270">
    <property type="term" value="F:zinc ion binding"/>
    <property type="evidence" value="ECO:0007669"/>
    <property type="project" value="UniProtKB-KW"/>
</dbReference>
<dbReference type="PROSITE" id="PS50089">
    <property type="entry name" value="ZF_RING_2"/>
    <property type="match status" value="1"/>
</dbReference>
<dbReference type="GO" id="GO:0016567">
    <property type="term" value="P:protein ubiquitination"/>
    <property type="evidence" value="ECO:0007669"/>
    <property type="project" value="TreeGrafter"/>
</dbReference>
<keyword evidence="1 3" id="KW-0863">Zinc-finger</keyword>
<accession>A0A1I7VD17</accession>
<evidence type="ECO:0000256" key="2">
    <source>
        <dbReference type="ARBA" id="ARBA00022833"/>
    </source>
</evidence>
<dbReference type="PANTHER" id="PTHR22938:SF0">
    <property type="entry name" value="E3 UBIQUITIN-PROTEIN LIGASE ZNF598"/>
    <property type="match status" value="1"/>
</dbReference>
<dbReference type="InterPro" id="IPR001841">
    <property type="entry name" value="Znf_RING"/>
</dbReference>
<dbReference type="InterPro" id="IPR013087">
    <property type="entry name" value="Znf_C2H2_type"/>
</dbReference>
<reference evidence="6" key="1">
    <citation type="submission" date="2012-04" db="EMBL/GenBank/DDBJ databases">
        <title>The Genome Sequence of Loa loa.</title>
        <authorList>
            <consortium name="The Broad Institute Genome Sequencing Platform"/>
            <consortium name="Broad Institute Genome Sequencing Center for Infectious Disease"/>
            <person name="Nutman T.B."/>
            <person name="Fink D.L."/>
            <person name="Russ C."/>
            <person name="Young S."/>
            <person name="Zeng Q."/>
            <person name="Gargeya S."/>
            <person name="Alvarado L."/>
            <person name="Berlin A."/>
            <person name="Chapman S.B."/>
            <person name="Chen Z."/>
            <person name="Freedman E."/>
            <person name="Gellesch M."/>
            <person name="Goldberg J."/>
            <person name="Griggs A."/>
            <person name="Gujja S."/>
            <person name="Heilman E.R."/>
            <person name="Heiman D."/>
            <person name="Howarth C."/>
            <person name="Mehta T."/>
            <person name="Neiman D."/>
            <person name="Pearson M."/>
            <person name="Roberts A."/>
            <person name="Saif S."/>
            <person name="Shea T."/>
            <person name="Shenoy N."/>
            <person name="Sisk P."/>
            <person name="Stolte C."/>
            <person name="Sykes S."/>
            <person name="White J."/>
            <person name="Yandava C."/>
            <person name="Haas B."/>
            <person name="Henn M.R."/>
            <person name="Nusbaum C."/>
            <person name="Birren B."/>
        </authorList>
    </citation>
    <scope>NUCLEOTIDE SEQUENCE [LARGE SCALE GENOMIC DNA]</scope>
</reference>
<feature type="region of interest" description="Disordered" evidence="4">
    <location>
        <begin position="480"/>
        <end position="500"/>
    </location>
</feature>
<feature type="compositionally biased region" description="Basic and acidic residues" evidence="4">
    <location>
        <begin position="15"/>
        <end position="27"/>
    </location>
</feature>
<dbReference type="GO" id="GO:0043022">
    <property type="term" value="F:ribosome binding"/>
    <property type="evidence" value="ECO:0007669"/>
    <property type="project" value="TreeGrafter"/>
</dbReference>
<dbReference type="STRING" id="7209.A0A1I7VD17"/>
<reference evidence="7" key="2">
    <citation type="submission" date="2016-11" db="UniProtKB">
        <authorList>
            <consortium name="WormBaseParasite"/>
        </authorList>
    </citation>
    <scope>IDENTIFICATION</scope>
</reference>
<feature type="compositionally biased region" description="Polar residues" evidence="4">
    <location>
        <begin position="417"/>
        <end position="439"/>
    </location>
</feature>
<keyword evidence="1 3" id="KW-0479">Metal-binding</keyword>
<dbReference type="WBParaSite" id="EN70_12454">
    <property type="protein sequence ID" value="EN70_12454"/>
    <property type="gene ID" value="EN70_12454"/>
</dbReference>
<feature type="region of interest" description="Disordered" evidence="4">
    <location>
        <begin position="1"/>
        <end position="79"/>
    </location>
</feature>
<evidence type="ECO:0000256" key="3">
    <source>
        <dbReference type="PROSITE-ProRule" id="PRU00175"/>
    </source>
</evidence>
<dbReference type="SMART" id="SM00355">
    <property type="entry name" value="ZnF_C2H2"/>
    <property type="match status" value="4"/>
</dbReference>
<dbReference type="GO" id="GO:0061630">
    <property type="term" value="F:ubiquitin protein ligase activity"/>
    <property type="evidence" value="ECO:0007669"/>
    <property type="project" value="InterPro"/>
</dbReference>
<feature type="region of interest" description="Disordered" evidence="4">
    <location>
        <begin position="604"/>
        <end position="634"/>
    </location>
</feature>
<dbReference type="GO" id="GO:0072344">
    <property type="term" value="P:rescue of stalled ribosome"/>
    <property type="evidence" value="ECO:0007669"/>
    <property type="project" value="InterPro"/>
</dbReference>
<dbReference type="Pfam" id="PF25447">
    <property type="entry name" value="RING_ZNF598"/>
    <property type="match status" value="1"/>
</dbReference>
<feature type="domain" description="RING-type" evidence="5">
    <location>
        <begin position="111"/>
        <end position="151"/>
    </location>
</feature>
<feature type="compositionally biased region" description="Basic residues" evidence="4">
    <location>
        <begin position="861"/>
        <end position="872"/>
    </location>
</feature>
<name>A0A1I7VD17_LOALO</name>
<feature type="compositionally biased region" description="Basic and acidic residues" evidence="4">
    <location>
        <begin position="36"/>
        <end position="47"/>
    </location>
</feature>
<feature type="compositionally biased region" description="Polar residues" evidence="4">
    <location>
        <begin position="604"/>
        <end position="622"/>
    </location>
</feature>
<protein>
    <submittedName>
        <fullName evidence="7">RING-type E3 ubiquitin transferase</fullName>
    </submittedName>
</protein>
<evidence type="ECO:0000256" key="4">
    <source>
        <dbReference type="SAM" id="MobiDB-lite"/>
    </source>
</evidence>
<dbReference type="SUPFAM" id="SSF57850">
    <property type="entry name" value="RING/U-box"/>
    <property type="match status" value="1"/>
</dbReference>
<evidence type="ECO:0000256" key="1">
    <source>
        <dbReference type="ARBA" id="ARBA00022771"/>
    </source>
</evidence>
<sequence>MSELRTVVKPSNHPASHEARGSGHARPEPANNSRRHTAEHFGRDRGRIQQMYQRDGPNRHDFYNTNNGRGERNSNSRTHMTRSLKYYERLTATLNRSDHGGIKFRGETSECDICCRESDLFAVGPCLHPICMECGIRLRILCKNETCPKCRAGIDVLYFVPFPGNWNGYQIPPEWIEHADAARHKIKLANDYVARCYDSYLSHQCLICEKKGEKRVFETFAQLNQHVYMVHRFEFCDICVENLNLFSHERKFYSQPELKRHLVFGDSNDMSFKGHPQCLFCEKRFLDEELRYKHLRKEHFFCQICDVEGRNNYFFPKHKDLLNHYRAKHIICEEGECLHLGIAFQTDTELKLHKSRDHAAGPQTLTLDFHFSDRSTAGPSRGSRIAQSTHSTFSSKQNIPKIGLLPHERLLRENKPVPNSISSVSSAENELTRSSPNCFPQFTLHGSDFPRLRKSTQISEASNSSQDNKIVVEPQRLITENSAKNASNPSEPNGVSSRSWFIDDDEQFPSHRQHPGTLNKQQAQNREMGNFAKDRDEVKTSSETTAIELSWCKAMKKPMSLSNVASALAPSDFPSLSASAVAKPVSNLLPGSVWAKKCRSVMQTPSGQMNLSSSTSTAGNISRKNKQLPLPDLWPQESVPERWEDREDSSTLESLSKMTLEDMVVVKDTSAKCKKTKNKQQHNFVKKLNNQFSEGRKTKVEDKIVDEFVDPFPSLPSHARHESEAEEACATKPSFNLSELLSSAFSVPSNIKKEDKNEAAETTAIDPVNEATNDASSFKAFSELGERSKGKISNKQSEIIEKYLPAGFGSPPGLCSMNLAPPPGFGPPPGFDNTLCPKMQTSLSDVVKSSDENVNVSVSKAVKHGNKKKGKK</sequence>
<organism evidence="6 7">
    <name type="scientific">Loa loa</name>
    <name type="common">Eye worm</name>
    <name type="synonym">Filaria loa</name>
    <dbReference type="NCBI Taxonomy" id="7209"/>
    <lineage>
        <taxon>Eukaryota</taxon>
        <taxon>Metazoa</taxon>
        <taxon>Ecdysozoa</taxon>
        <taxon>Nematoda</taxon>
        <taxon>Chromadorea</taxon>
        <taxon>Rhabditida</taxon>
        <taxon>Spirurina</taxon>
        <taxon>Spiruromorpha</taxon>
        <taxon>Filarioidea</taxon>
        <taxon>Onchocercidae</taxon>
        <taxon>Loa</taxon>
    </lineage>
</organism>
<dbReference type="Proteomes" id="UP000095285">
    <property type="component" value="Unassembled WGS sequence"/>
</dbReference>
<feature type="region of interest" description="Disordered" evidence="4">
    <location>
        <begin position="847"/>
        <end position="872"/>
    </location>
</feature>
<keyword evidence="6" id="KW-1185">Reference proteome</keyword>
<evidence type="ECO:0000313" key="6">
    <source>
        <dbReference type="Proteomes" id="UP000095285"/>
    </source>
</evidence>
<proteinExistence type="predicted"/>
<feature type="compositionally biased region" description="Polar residues" evidence="4">
    <location>
        <begin position="480"/>
        <end position="499"/>
    </location>
</feature>
<keyword evidence="2" id="KW-0862">Zinc</keyword>
<dbReference type="PANTHER" id="PTHR22938">
    <property type="entry name" value="ZINC FINGER PROTEIN 598"/>
    <property type="match status" value="1"/>
</dbReference>